<dbReference type="EMBL" id="MLJW01000439">
    <property type="protein sequence ID" value="OIQ87131.1"/>
    <property type="molecule type" value="Genomic_DNA"/>
</dbReference>
<accession>A0A1J5RBT7</accession>
<name>A0A1J5RBT7_9ZZZZ</name>
<sequence length="581" mass="62465">MTRGRLLRLLLSCLFWQPLCALAVSQIEIHAGQVEVPGATVGDFSAILQMDGRWQGTAVLRQGDLARLAQDYPLPVKVGQGQIKGRAAFSGAGSELRRISLDADVSDAAFSDAGGLRAGDKLGGHLTAEAERAGSGWNWSAAADWKAGEVYWQPLYIANGGVSFHGRGTLTDAWLTLAQGRLALAGVGEAALAGQWRRSDNLLQSFDVDARNLDAAAAYAQLIQPFMGKSLLGNLDMAGRLDMVASMREGALSAFDIALHDLDLADKGGRFALYKVDARVPWSMDHPTAARLHYDGGQLLNLPLGKTDLAATLYGYSLTAPAMRLPVLDGELALTGVSAALLQNEWYWHLSASLSPVSMVDFSHAVGWPVMQGKVALGIPLLTYRNGQLSSDGAIGFDLFDGSVVVRNLALQHPLSIAPRLQADIRMRNIDLELLTRTFSFGAMTGRLDGDVEGMELSRWQPVRFDADFHSSPGSYPKKISQRAVENISALGGAGAAAAIQRSFLRFFKEFNYARIGLSCRLRNGVCAMDGVESTSSGYVIVKGSGIPAITVLGYNHNVSWDVLLQRIQRVIQGNVSPVIE</sequence>
<proteinExistence type="predicted"/>
<protein>
    <recommendedName>
        <fullName evidence="2">Dicarboxylate transport domain-containing protein</fullName>
    </recommendedName>
</protein>
<dbReference type="AlphaFoldDB" id="A0A1J5RBT7"/>
<evidence type="ECO:0000313" key="1">
    <source>
        <dbReference type="EMBL" id="OIQ87131.1"/>
    </source>
</evidence>
<comment type="caution">
    <text evidence="1">The sequence shown here is derived from an EMBL/GenBank/DDBJ whole genome shotgun (WGS) entry which is preliminary data.</text>
</comment>
<reference evidence="1" key="1">
    <citation type="submission" date="2016-10" db="EMBL/GenBank/DDBJ databases">
        <title>Sequence of Gallionella enrichment culture.</title>
        <authorList>
            <person name="Poehlein A."/>
            <person name="Muehling M."/>
            <person name="Daniel R."/>
        </authorList>
    </citation>
    <scope>NUCLEOTIDE SEQUENCE</scope>
</reference>
<organism evidence="1">
    <name type="scientific">mine drainage metagenome</name>
    <dbReference type="NCBI Taxonomy" id="410659"/>
    <lineage>
        <taxon>unclassified sequences</taxon>
        <taxon>metagenomes</taxon>
        <taxon>ecological metagenomes</taxon>
    </lineage>
</organism>
<evidence type="ECO:0008006" key="2">
    <source>
        <dbReference type="Google" id="ProtNLM"/>
    </source>
</evidence>
<gene>
    <name evidence="1" type="ORF">GALL_310190</name>
</gene>